<dbReference type="Proteomes" id="UP001156641">
    <property type="component" value="Unassembled WGS sequence"/>
</dbReference>
<dbReference type="Gene3D" id="3.40.1530.20">
    <property type="entry name" value="Protein of unknown function (DUF1491)"/>
    <property type="match status" value="1"/>
</dbReference>
<name>A0ABQ6A4Y6_9PROT</name>
<evidence type="ECO:0000313" key="2">
    <source>
        <dbReference type="Proteomes" id="UP001156641"/>
    </source>
</evidence>
<dbReference type="InterPro" id="IPR009964">
    <property type="entry name" value="DUF1491"/>
</dbReference>
<reference evidence="2" key="1">
    <citation type="journal article" date="2019" name="Int. J. Syst. Evol. Microbiol.">
        <title>The Global Catalogue of Microorganisms (GCM) 10K type strain sequencing project: providing services to taxonomists for standard genome sequencing and annotation.</title>
        <authorList>
            <consortium name="The Broad Institute Genomics Platform"/>
            <consortium name="The Broad Institute Genome Sequencing Center for Infectious Disease"/>
            <person name="Wu L."/>
            <person name="Ma J."/>
        </authorList>
    </citation>
    <scope>NUCLEOTIDE SEQUENCE [LARGE SCALE GENOMIC DNA]</scope>
    <source>
        <strain evidence="2">NBRC 112502</strain>
    </source>
</reference>
<proteinExistence type="predicted"/>
<evidence type="ECO:0000313" key="1">
    <source>
        <dbReference type="EMBL" id="GLR66722.1"/>
    </source>
</evidence>
<comment type="caution">
    <text evidence="1">The sequence shown here is derived from an EMBL/GenBank/DDBJ whole genome shotgun (WGS) entry which is preliminary data.</text>
</comment>
<organism evidence="1 2">
    <name type="scientific">Acidocella aquatica</name>
    <dbReference type="NCBI Taxonomy" id="1922313"/>
    <lineage>
        <taxon>Bacteria</taxon>
        <taxon>Pseudomonadati</taxon>
        <taxon>Pseudomonadota</taxon>
        <taxon>Alphaproteobacteria</taxon>
        <taxon>Acetobacterales</taxon>
        <taxon>Acidocellaceae</taxon>
        <taxon>Acidocella</taxon>
    </lineage>
</organism>
<evidence type="ECO:0008006" key="3">
    <source>
        <dbReference type="Google" id="ProtNLM"/>
    </source>
</evidence>
<protein>
    <recommendedName>
        <fullName evidence="3">DUF1491 family protein</fullName>
    </recommendedName>
</protein>
<keyword evidence="2" id="KW-1185">Reference proteome</keyword>
<gene>
    <name evidence="1" type="ORF">GCM10010909_14020</name>
</gene>
<dbReference type="EMBL" id="BSOS01000033">
    <property type="protein sequence ID" value="GLR66722.1"/>
    <property type="molecule type" value="Genomic_DNA"/>
</dbReference>
<dbReference type="Pfam" id="PF07372">
    <property type="entry name" value="DUF1491"/>
    <property type="match status" value="1"/>
</dbReference>
<accession>A0ABQ6A4Y6</accession>
<sequence>MLLESGISMSEPRIKAGIWVSAALRIGSADNKPGMVIRKGDADAGGVLVILRGRSGNMVLTQFREPGGELAWMRGTGPTPVNEETTDAYVKKQVSYDPDLWVLEFDAADYLPPFEGRLV</sequence>